<dbReference type="Gene3D" id="3.40.50.12780">
    <property type="entry name" value="N-terminal domain of ligase-like"/>
    <property type="match status" value="1"/>
</dbReference>
<evidence type="ECO:0000259" key="1">
    <source>
        <dbReference type="Pfam" id="PF00501"/>
    </source>
</evidence>
<keyword evidence="3" id="KW-1185">Reference proteome</keyword>
<dbReference type="InterPro" id="IPR042099">
    <property type="entry name" value="ANL_N_sf"/>
</dbReference>
<evidence type="ECO:0000313" key="2">
    <source>
        <dbReference type="EMBL" id="KAF6034891.1"/>
    </source>
</evidence>
<sequence length="422" mass="46507">MSLTGSDSGGTKKELTESYYLDTSHPLTSRKLDEFLEEACLKNDDRYMTWVNPYEKMSHKEFYTKAMVLAKGLLAIGMKRGDTFCSFGSQGSDPVLLLIACASLGIKYTANYLYAPIGNVIRMMITRIKPNAVLVGNCTSGKRQELACAEFIKVIEDISKTHPHGIEHIIYDRKAANDPLCNIQDGWSSLASIYELGEKISDEVLREAKEKVVQQSQSYIYVHHPTNTAIQNGSTGEPKIVLLNARNMANAAFHGQQRNSNYGAVTFGVNDIMEGDVKLILVTFSCLATGNNAVIYPATNTPDDLAAITEILAATEKYKIQLMIHRADYVVKIANNLSYKDQYDLKSLSALVIGGYLSSPELKQKLAAFAPYSMDGYGGTEFLNSIDPAPISLLPPEKINTVGKPATNVEMKIVNEMVRLCQ</sequence>
<accession>A0A7J7KAL8</accession>
<dbReference type="SUPFAM" id="SSF56801">
    <property type="entry name" value="Acetyl-CoA synthetase-like"/>
    <property type="match status" value="1"/>
</dbReference>
<reference evidence="2" key="1">
    <citation type="submission" date="2020-06" db="EMBL/GenBank/DDBJ databases">
        <title>Draft genome of Bugula neritina, a colonial animal packing powerful symbionts and potential medicines.</title>
        <authorList>
            <person name="Rayko M."/>
        </authorList>
    </citation>
    <scope>NUCLEOTIDE SEQUENCE [LARGE SCALE GENOMIC DNA]</scope>
    <source>
        <strain evidence="2">Kwan_BN1</strain>
    </source>
</reference>
<protein>
    <submittedName>
        <fullName evidence="2">FadD</fullName>
    </submittedName>
</protein>
<feature type="domain" description="AMP-dependent synthetase/ligase" evidence="1">
    <location>
        <begin position="42"/>
        <end position="416"/>
    </location>
</feature>
<dbReference type="InterPro" id="IPR000873">
    <property type="entry name" value="AMP-dep_synth/lig_dom"/>
</dbReference>
<dbReference type="EMBL" id="VXIV02000974">
    <property type="protein sequence ID" value="KAF6034891.1"/>
    <property type="molecule type" value="Genomic_DNA"/>
</dbReference>
<dbReference type="Proteomes" id="UP000593567">
    <property type="component" value="Unassembled WGS sequence"/>
</dbReference>
<dbReference type="AlphaFoldDB" id="A0A7J7KAL8"/>
<comment type="caution">
    <text evidence="2">The sequence shown here is derived from an EMBL/GenBank/DDBJ whole genome shotgun (WGS) entry which is preliminary data.</text>
</comment>
<dbReference type="Pfam" id="PF00501">
    <property type="entry name" value="AMP-binding"/>
    <property type="match status" value="1"/>
</dbReference>
<evidence type="ECO:0000313" key="3">
    <source>
        <dbReference type="Proteomes" id="UP000593567"/>
    </source>
</evidence>
<organism evidence="2 3">
    <name type="scientific">Bugula neritina</name>
    <name type="common">Brown bryozoan</name>
    <name type="synonym">Sertularia neritina</name>
    <dbReference type="NCBI Taxonomy" id="10212"/>
    <lineage>
        <taxon>Eukaryota</taxon>
        <taxon>Metazoa</taxon>
        <taxon>Spiralia</taxon>
        <taxon>Lophotrochozoa</taxon>
        <taxon>Bryozoa</taxon>
        <taxon>Gymnolaemata</taxon>
        <taxon>Cheilostomatida</taxon>
        <taxon>Flustrina</taxon>
        <taxon>Buguloidea</taxon>
        <taxon>Bugulidae</taxon>
        <taxon>Bugula</taxon>
    </lineage>
</organism>
<proteinExistence type="predicted"/>
<gene>
    <name evidence="2" type="ORF">EB796_006802</name>
</gene>
<name>A0A7J7KAL8_BUGNE</name>
<dbReference type="PANTHER" id="PTHR24096">
    <property type="entry name" value="LONG-CHAIN-FATTY-ACID--COA LIGASE"/>
    <property type="match status" value="1"/>
</dbReference>